<evidence type="ECO:0000313" key="2">
    <source>
        <dbReference type="EMBL" id="TPD67256.1"/>
    </source>
</evidence>
<dbReference type="OrthoDB" id="9798430at2"/>
<keyword evidence="2" id="KW-0560">Oxidoreductase</keyword>
<evidence type="ECO:0000259" key="1">
    <source>
        <dbReference type="Pfam" id="PF22677"/>
    </source>
</evidence>
<dbReference type="SUPFAM" id="SSF54593">
    <property type="entry name" value="Glyoxalase/Bleomycin resistance protein/Dihydroxybiphenyl dioxygenase"/>
    <property type="match status" value="1"/>
</dbReference>
<reference evidence="2 3" key="1">
    <citation type="submission" date="2019-06" db="EMBL/GenBank/DDBJ databases">
        <title>Flavobacterium sp. MaA-Y11 from geoumgang.</title>
        <authorList>
            <person name="Jeong S."/>
        </authorList>
    </citation>
    <scope>NUCLEOTIDE SEQUENCE [LARGE SCALE GENOMIC DNA]</scope>
    <source>
        <strain evidence="2 3">MaA-Y11</strain>
    </source>
</reference>
<keyword evidence="2" id="KW-0223">Dioxygenase</keyword>
<comment type="caution">
    <text evidence="2">The sequence shown here is derived from an EMBL/GenBank/DDBJ whole genome shotgun (WGS) entry which is preliminary data.</text>
</comment>
<dbReference type="RefSeq" id="WP_140001414.1">
    <property type="nucleotide sequence ID" value="NZ_VFJE01000055.1"/>
</dbReference>
<feature type="domain" description="Glyoxalase/Bleomycin resistance-like N-terminal" evidence="1">
    <location>
        <begin position="5"/>
        <end position="42"/>
    </location>
</feature>
<proteinExistence type="predicted"/>
<dbReference type="GO" id="GO:0051213">
    <property type="term" value="F:dioxygenase activity"/>
    <property type="evidence" value="ECO:0007669"/>
    <property type="project" value="UniProtKB-KW"/>
</dbReference>
<dbReference type="AlphaFoldDB" id="A0A501Q5G6"/>
<organism evidence="2 3">
    <name type="scientific">Flavobacterium microcysteis</name>
    <dbReference type="NCBI Taxonomy" id="2596891"/>
    <lineage>
        <taxon>Bacteria</taxon>
        <taxon>Pseudomonadati</taxon>
        <taxon>Bacteroidota</taxon>
        <taxon>Flavobacteriia</taxon>
        <taxon>Flavobacteriales</taxon>
        <taxon>Flavobacteriaceae</taxon>
        <taxon>Flavobacterium</taxon>
    </lineage>
</organism>
<protein>
    <submittedName>
        <fullName evidence="2">Glyoxalase/bleomycin resistance/extradiol dioxygenase family protein</fullName>
    </submittedName>
</protein>
<evidence type="ECO:0000313" key="3">
    <source>
        <dbReference type="Proteomes" id="UP000319175"/>
    </source>
</evidence>
<dbReference type="EMBL" id="VFJE01000055">
    <property type="protein sequence ID" value="TPD67256.1"/>
    <property type="molecule type" value="Genomic_DNA"/>
</dbReference>
<dbReference type="PANTHER" id="PTHR36503:SF2">
    <property type="entry name" value="BLR2408 PROTEIN"/>
    <property type="match status" value="1"/>
</dbReference>
<dbReference type="Gene3D" id="3.10.180.10">
    <property type="entry name" value="2,3-Dihydroxybiphenyl 1,2-Dioxygenase, domain 1"/>
    <property type="match status" value="1"/>
</dbReference>
<dbReference type="InterPro" id="IPR029068">
    <property type="entry name" value="Glyas_Bleomycin-R_OHBP_Dase"/>
</dbReference>
<dbReference type="InterPro" id="IPR053863">
    <property type="entry name" value="Glyoxy/Ble-like_N"/>
</dbReference>
<dbReference type="Pfam" id="PF22677">
    <property type="entry name" value="Ble-like_N"/>
    <property type="match status" value="1"/>
</dbReference>
<accession>A0A501Q5G6</accession>
<dbReference type="PANTHER" id="PTHR36503">
    <property type="entry name" value="BLR2520 PROTEIN"/>
    <property type="match status" value="1"/>
</dbReference>
<sequence length="134" mass="15113">MATQIFVNLPVKNLNRSIEFFTKLGYTFNPQFTDENATCMIISDTIFVMLVVEPLFLNFTKNELCDTTKYTECIVCLSAESRNAVDDMVKKAIAAGATTPVDKQDHGWMYGHGFQDLDGHLWEVAYMDIGAMPK</sequence>
<name>A0A501Q5G6_9FLAO</name>
<gene>
    <name evidence="2" type="ORF">FJA49_13355</name>
</gene>
<keyword evidence="3" id="KW-1185">Reference proteome</keyword>
<dbReference type="Proteomes" id="UP000319175">
    <property type="component" value="Unassembled WGS sequence"/>
</dbReference>